<accession>A0A840DZI6</accession>
<proteinExistence type="predicted"/>
<dbReference type="GO" id="GO:0030983">
    <property type="term" value="F:mismatched DNA binding"/>
    <property type="evidence" value="ECO:0007669"/>
    <property type="project" value="InterPro"/>
</dbReference>
<dbReference type="Pfam" id="PF00488">
    <property type="entry name" value="MutS_V"/>
    <property type="match status" value="1"/>
</dbReference>
<dbReference type="GO" id="GO:0006298">
    <property type="term" value="P:mismatch repair"/>
    <property type="evidence" value="ECO:0007669"/>
    <property type="project" value="InterPro"/>
</dbReference>
<dbReference type="SUPFAM" id="SSF52540">
    <property type="entry name" value="P-loop containing nucleoside triphosphate hydrolases"/>
    <property type="match status" value="1"/>
</dbReference>
<dbReference type="GO" id="GO:0140664">
    <property type="term" value="F:ATP-dependent DNA damage sensor activity"/>
    <property type="evidence" value="ECO:0007669"/>
    <property type="project" value="InterPro"/>
</dbReference>
<dbReference type="InterPro" id="IPR027417">
    <property type="entry name" value="P-loop_NTPase"/>
</dbReference>
<keyword evidence="4" id="KW-0472">Membrane</keyword>
<reference evidence="6 7" key="1">
    <citation type="submission" date="2020-08" db="EMBL/GenBank/DDBJ databases">
        <title>Genomic Encyclopedia of Type Strains, Phase IV (KMG-IV): sequencing the most valuable type-strain genomes for metagenomic binning, comparative biology and taxonomic classification.</title>
        <authorList>
            <person name="Goeker M."/>
        </authorList>
    </citation>
    <scope>NUCLEOTIDE SEQUENCE [LARGE SCALE GENOMIC DNA]</scope>
    <source>
        <strain evidence="6 7">DSM 105137</strain>
    </source>
</reference>
<evidence type="ECO:0000313" key="6">
    <source>
        <dbReference type="EMBL" id="MBB4078411.1"/>
    </source>
</evidence>
<evidence type="ECO:0000313" key="7">
    <source>
        <dbReference type="Proteomes" id="UP000576209"/>
    </source>
</evidence>
<evidence type="ECO:0000256" key="3">
    <source>
        <dbReference type="ARBA" id="ARBA00023125"/>
    </source>
</evidence>
<dbReference type="EMBL" id="JACIFF010000002">
    <property type="protein sequence ID" value="MBB4078411.1"/>
    <property type="molecule type" value="Genomic_DNA"/>
</dbReference>
<dbReference type="SUPFAM" id="SSF48334">
    <property type="entry name" value="DNA repair protein MutS, domain III"/>
    <property type="match status" value="1"/>
</dbReference>
<keyword evidence="4" id="KW-0812">Transmembrane</keyword>
<evidence type="ECO:0000256" key="2">
    <source>
        <dbReference type="ARBA" id="ARBA00022840"/>
    </source>
</evidence>
<name>A0A840DZI6_9BACT</name>
<dbReference type="AlphaFoldDB" id="A0A840DZI6"/>
<keyword evidence="7" id="KW-1185">Reference proteome</keyword>
<dbReference type="InterPro" id="IPR000432">
    <property type="entry name" value="DNA_mismatch_repair_MutS_C"/>
</dbReference>
<dbReference type="InterPro" id="IPR036187">
    <property type="entry name" value="DNA_mismatch_repair_MutS_sf"/>
</dbReference>
<dbReference type="Gene3D" id="3.40.50.300">
    <property type="entry name" value="P-loop containing nucleotide triphosphate hydrolases"/>
    <property type="match status" value="1"/>
</dbReference>
<evidence type="ECO:0000256" key="1">
    <source>
        <dbReference type="ARBA" id="ARBA00022741"/>
    </source>
</evidence>
<evidence type="ECO:0000259" key="5">
    <source>
        <dbReference type="SMART" id="SM00534"/>
    </source>
</evidence>
<dbReference type="RefSeq" id="WP_183494663.1">
    <property type="nucleotide sequence ID" value="NZ_JACIFF010000002.1"/>
</dbReference>
<feature type="transmembrane region" description="Helical" evidence="4">
    <location>
        <begin position="28"/>
        <end position="46"/>
    </location>
</feature>
<protein>
    <recommendedName>
        <fullName evidence="5">DNA mismatch repair proteins mutS family domain-containing protein</fullName>
    </recommendedName>
</protein>
<feature type="transmembrane region" description="Helical" evidence="4">
    <location>
        <begin position="52"/>
        <end position="70"/>
    </location>
</feature>
<gene>
    <name evidence="6" type="ORF">GGR28_001024</name>
</gene>
<keyword evidence="1" id="KW-0547">Nucleotide-binding</keyword>
<comment type="caution">
    <text evidence="6">The sequence shown here is derived from an EMBL/GenBank/DDBJ whole genome shotgun (WGS) entry which is preliminary data.</text>
</comment>
<dbReference type="GO" id="GO:0005524">
    <property type="term" value="F:ATP binding"/>
    <property type="evidence" value="ECO:0007669"/>
    <property type="project" value="UniProtKB-KW"/>
</dbReference>
<organism evidence="6 7">
    <name type="scientific">Neolewinella aquimaris</name>
    <dbReference type="NCBI Taxonomy" id="1835722"/>
    <lineage>
        <taxon>Bacteria</taxon>
        <taxon>Pseudomonadati</taxon>
        <taxon>Bacteroidota</taxon>
        <taxon>Saprospiria</taxon>
        <taxon>Saprospirales</taxon>
        <taxon>Lewinellaceae</taxon>
        <taxon>Neolewinella</taxon>
    </lineage>
</organism>
<dbReference type="SMART" id="SM00534">
    <property type="entry name" value="MUTSac"/>
    <property type="match status" value="1"/>
</dbReference>
<dbReference type="Proteomes" id="UP000576209">
    <property type="component" value="Unassembled WGS sequence"/>
</dbReference>
<keyword evidence="2" id="KW-0067">ATP-binding</keyword>
<keyword evidence="3" id="KW-0238">DNA-binding</keyword>
<dbReference type="PANTHER" id="PTHR11361:SF99">
    <property type="entry name" value="DNA MISMATCH REPAIR PROTEIN"/>
    <property type="match status" value="1"/>
</dbReference>
<dbReference type="GO" id="GO:0005829">
    <property type="term" value="C:cytosol"/>
    <property type="evidence" value="ECO:0007669"/>
    <property type="project" value="TreeGrafter"/>
</dbReference>
<evidence type="ECO:0000256" key="4">
    <source>
        <dbReference type="SAM" id="Phobius"/>
    </source>
</evidence>
<dbReference type="InterPro" id="IPR045076">
    <property type="entry name" value="MutS"/>
</dbReference>
<sequence>MNAPETYYTELARTQLDRARRLQQCYDRLAIVRLLFVVGFVGLLIFSWSTGFWAGALTTLTGTVLLAFGVRYHQRIGQAAAGARVQGQLAEAEITGLAHQFSQWPDGREYASPDHPYAGDLDIFGPHSLFQYLNRTVTAIGSHRLAEQLSIPAPHPVSETRRAAGRELATRPDWCMEFRTRGNELADDPAYARRLLEWANRPAVVTGAYARAMRFAAPALSAIGIWFSFTQQPWQLGLLFFIPAFLLLRRYSEAAATEHAYTAQAGRILQGYQRLFQHMEAEASELPTASAAIGRLSFYVSQLDVRYNPFVFMLEITGLWSIQWLYRLDSWRTAHRDDLPRWLEALAETDARVSWATLRFNQPTWTEPELTDEKVLQATGLAHPLLPPTGRVTNDVSMSTDGHIDLVTGSNMAGKSTWLRTVGINIVLARAGGPVCALRLRTAALQVWTSMRTHDDLSESTSSFYAELKRLKAIIEAVSDSEQQVFFLLDEILKGTNSRDRHTGSRALIRQLIRERGAGIIATHDLELAALENEPGSRVENYAMEVQTKNGELVFDYKLHRGVSRSFNATALMARMGIDIDPEDIKLTHD</sequence>
<dbReference type="PANTHER" id="PTHR11361">
    <property type="entry name" value="DNA MISMATCH REPAIR PROTEIN MUTS FAMILY MEMBER"/>
    <property type="match status" value="1"/>
</dbReference>
<keyword evidence="4" id="KW-1133">Transmembrane helix</keyword>
<feature type="domain" description="DNA mismatch repair proteins mutS family" evidence="5">
    <location>
        <begin position="402"/>
        <end position="588"/>
    </location>
</feature>